<gene>
    <name evidence="11" type="primary">LOC140690061</name>
</gene>
<sequence>MIIMLCLIAAVLSAFLDNVTTALLFTPVTIRLCEVLNLDPRQVLIAEVIFTNIGGAATANGDPPDVITVSNQELRKMGLDFAGFTAHMFAGICFVLSSSFPLLRLLYWNEKLYNKEPSEIVELKHEIHVWRLTAQRISPASREETAVRGLLLEKVLALERLLARRLHSFHREPANRLRMGVGHRTGTNPEGRPVRLQSALIVGREGRRRVCGTRSVQTHSPGQSPASHPRLHPSPGPASTL</sequence>
<dbReference type="GeneID" id="140690061"/>
<comment type="subcellular location">
    <subcellularLocation>
        <location evidence="1">Membrane</location>
        <topology evidence="1">Multi-pass membrane protein</topology>
    </subcellularLocation>
</comment>
<evidence type="ECO:0000256" key="7">
    <source>
        <dbReference type="SAM" id="Phobius"/>
    </source>
</evidence>
<dbReference type="Proteomes" id="UP001652581">
    <property type="component" value="Chromosome 28"/>
</dbReference>
<accession>A0ABM5CGA6</accession>
<feature type="signal peptide" evidence="8">
    <location>
        <begin position="1"/>
        <end position="21"/>
    </location>
</feature>
<evidence type="ECO:0000259" key="9">
    <source>
        <dbReference type="Pfam" id="PF03600"/>
    </source>
</evidence>
<organism evidence="10 11">
    <name type="scientific">Vicugna pacos</name>
    <name type="common">Alpaca</name>
    <name type="synonym">Lama pacos</name>
    <dbReference type="NCBI Taxonomy" id="30538"/>
    <lineage>
        <taxon>Eukaryota</taxon>
        <taxon>Metazoa</taxon>
        <taxon>Chordata</taxon>
        <taxon>Craniata</taxon>
        <taxon>Vertebrata</taxon>
        <taxon>Euteleostomi</taxon>
        <taxon>Mammalia</taxon>
        <taxon>Eutheria</taxon>
        <taxon>Laurasiatheria</taxon>
        <taxon>Artiodactyla</taxon>
        <taxon>Tylopoda</taxon>
        <taxon>Camelidae</taxon>
        <taxon>Vicugna</taxon>
    </lineage>
</organism>
<evidence type="ECO:0000256" key="6">
    <source>
        <dbReference type="SAM" id="MobiDB-lite"/>
    </source>
</evidence>
<keyword evidence="3 7" id="KW-0812">Transmembrane</keyword>
<name>A0ABM5CGA6_VICPA</name>
<dbReference type="InterPro" id="IPR004680">
    <property type="entry name" value="Cit_transptr-like_dom"/>
</dbReference>
<evidence type="ECO:0000313" key="11">
    <source>
        <dbReference type="RefSeq" id="XP_072807682.1"/>
    </source>
</evidence>
<evidence type="ECO:0000256" key="2">
    <source>
        <dbReference type="ARBA" id="ARBA00022448"/>
    </source>
</evidence>
<dbReference type="PANTHER" id="PTHR43568">
    <property type="entry name" value="P PROTEIN"/>
    <property type="match status" value="1"/>
</dbReference>
<keyword evidence="5 7" id="KW-0472">Membrane</keyword>
<evidence type="ECO:0000313" key="10">
    <source>
        <dbReference type="Proteomes" id="UP001652581"/>
    </source>
</evidence>
<feature type="domain" description="Citrate transporter-like" evidence="9">
    <location>
        <begin position="1"/>
        <end position="138"/>
    </location>
</feature>
<keyword evidence="2" id="KW-0813">Transport</keyword>
<evidence type="ECO:0000256" key="4">
    <source>
        <dbReference type="ARBA" id="ARBA00022989"/>
    </source>
</evidence>
<dbReference type="PANTHER" id="PTHR43568:SF1">
    <property type="entry name" value="P PROTEIN"/>
    <property type="match status" value="1"/>
</dbReference>
<dbReference type="RefSeq" id="XP_072807682.1">
    <property type="nucleotide sequence ID" value="XM_072951581.1"/>
</dbReference>
<dbReference type="Pfam" id="PF03600">
    <property type="entry name" value="CitMHS"/>
    <property type="match status" value="1"/>
</dbReference>
<protein>
    <submittedName>
        <fullName evidence="11">P protein-like</fullName>
    </submittedName>
</protein>
<feature type="compositionally biased region" description="Polar residues" evidence="6">
    <location>
        <begin position="214"/>
        <end position="226"/>
    </location>
</feature>
<evidence type="ECO:0000256" key="5">
    <source>
        <dbReference type="ARBA" id="ARBA00023136"/>
    </source>
</evidence>
<evidence type="ECO:0000256" key="3">
    <source>
        <dbReference type="ARBA" id="ARBA00022692"/>
    </source>
</evidence>
<evidence type="ECO:0000256" key="1">
    <source>
        <dbReference type="ARBA" id="ARBA00004141"/>
    </source>
</evidence>
<feature type="transmembrane region" description="Helical" evidence="7">
    <location>
        <begin position="84"/>
        <end position="107"/>
    </location>
</feature>
<proteinExistence type="predicted"/>
<feature type="chain" id="PRO_5047435739" evidence="8">
    <location>
        <begin position="22"/>
        <end position="241"/>
    </location>
</feature>
<reference evidence="11" key="1">
    <citation type="submission" date="2025-08" db="UniProtKB">
        <authorList>
            <consortium name="RefSeq"/>
        </authorList>
    </citation>
    <scope>IDENTIFICATION</scope>
</reference>
<keyword evidence="8" id="KW-0732">Signal</keyword>
<feature type="region of interest" description="Disordered" evidence="6">
    <location>
        <begin position="207"/>
        <end position="241"/>
    </location>
</feature>
<keyword evidence="10" id="KW-1185">Reference proteome</keyword>
<feature type="compositionally biased region" description="Pro residues" evidence="6">
    <location>
        <begin position="232"/>
        <end position="241"/>
    </location>
</feature>
<keyword evidence="4 7" id="KW-1133">Transmembrane helix</keyword>
<dbReference type="InterPro" id="IPR051475">
    <property type="entry name" value="Diverse_Ion_Transporter"/>
</dbReference>
<evidence type="ECO:0000256" key="8">
    <source>
        <dbReference type="SAM" id="SignalP"/>
    </source>
</evidence>